<feature type="region of interest" description="Disordered" evidence="1">
    <location>
        <begin position="1"/>
        <end position="110"/>
    </location>
</feature>
<dbReference type="Proteomes" id="UP000324748">
    <property type="component" value="Unassembled WGS sequence"/>
</dbReference>
<gene>
    <name evidence="2" type="ORF">PGT21_000032</name>
</gene>
<reference evidence="2 3" key="1">
    <citation type="submission" date="2019-05" db="EMBL/GenBank/DDBJ databases">
        <title>Emergence of the Ug99 lineage of the wheat stem rust pathogen through somatic hybridization.</title>
        <authorList>
            <person name="Li F."/>
            <person name="Upadhyaya N.M."/>
            <person name="Sperschneider J."/>
            <person name="Matny O."/>
            <person name="Nguyen-Phuc H."/>
            <person name="Mago R."/>
            <person name="Raley C."/>
            <person name="Miller M.E."/>
            <person name="Silverstein K.A.T."/>
            <person name="Henningsen E."/>
            <person name="Hirsch C.D."/>
            <person name="Visser B."/>
            <person name="Pretorius Z.A."/>
            <person name="Steffenson B.J."/>
            <person name="Schwessinger B."/>
            <person name="Dodds P.N."/>
            <person name="Figueroa M."/>
        </authorList>
    </citation>
    <scope>NUCLEOTIDE SEQUENCE [LARGE SCALE GENOMIC DNA]</scope>
    <source>
        <strain evidence="2">21-0</strain>
    </source>
</reference>
<feature type="compositionally biased region" description="Polar residues" evidence="1">
    <location>
        <begin position="79"/>
        <end position="90"/>
    </location>
</feature>
<comment type="caution">
    <text evidence="2">The sequence shown here is derived from an EMBL/GenBank/DDBJ whole genome shotgun (WGS) entry which is preliminary data.</text>
</comment>
<sequence>MYMMGFDDESTIGMPASSANGSQADNEKKHNGISRFRIREGGSGGFTGMDSRSGLSDEFWSRPFVTSTSSQETKDSHTPKSMQKPTNSCPHQLAVQTRLERSIRKPPQVQ</sequence>
<accession>A0A5B0MP45</accession>
<dbReference type="EMBL" id="VSWC01000143">
    <property type="protein sequence ID" value="KAA1078621.1"/>
    <property type="molecule type" value="Genomic_DNA"/>
</dbReference>
<name>A0A5B0MP45_PUCGR</name>
<evidence type="ECO:0000256" key="1">
    <source>
        <dbReference type="SAM" id="MobiDB-lite"/>
    </source>
</evidence>
<evidence type="ECO:0000313" key="2">
    <source>
        <dbReference type="EMBL" id="KAA1078621.1"/>
    </source>
</evidence>
<protein>
    <submittedName>
        <fullName evidence="2">Uncharacterized protein</fullName>
    </submittedName>
</protein>
<dbReference type="AlphaFoldDB" id="A0A5B0MP45"/>
<evidence type="ECO:0000313" key="3">
    <source>
        <dbReference type="Proteomes" id="UP000324748"/>
    </source>
</evidence>
<proteinExistence type="predicted"/>
<organism evidence="2 3">
    <name type="scientific">Puccinia graminis f. sp. tritici</name>
    <dbReference type="NCBI Taxonomy" id="56615"/>
    <lineage>
        <taxon>Eukaryota</taxon>
        <taxon>Fungi</taxon>
        <taxon>Dikarya</taxon>
        <taxon>Basidiomycota</taxon>
        <taxon>Pucciniomycotina</taxon>
        <taxon>Pucciniomycetes</taxon>
        <taxon>Pucciniales</taxon>
        <taxon>Pucciniaceae</taxon>
        <taxon>Puccinia</taxon>
    </lineage>
</organism>
<keyword evidence="3" id="KW-1185">Reference proteome</keyword>
<feature type="compositionally biased region" description="Acidic residues" evidence="1">
    <location>
        <begin position="1"/>
        <end position="10"/>
    </location>
</feature>